<organism evidence="3 4">
    <name type="scientific">Streptomyces pacificus</name>
    <dbReference type="NCBI Taxonomy" id="2705029"/>
    <lineage>
        <taxon>Bacteria</taxon>
        <taxon>Bacillati</taxon>
        <taxon>Actinomycetota</taxon>
        <taxon>Actinomycetes</taxon>
        <taxon>Kitasatosporales</taxon>
        <taxon>Streptomycetaceae</taxon>
        <taxon>Streptomyces</taxon>
    </lineage>
</organism>
<dbReference type="EMBL" id="BLLG01000020">
    <property type="protein sequence ID" value="GFH38763.1"/>
    <property type="molecule type" value="Genomic_DNA"/>
</dbReference>
<evidence type="ECO:0000256" key="1">
    <source>
        <dbReference type="SAM" id="MobiDB-lite"/>
    </source>
</evidence>
<evidence type="ECO:0000259" key="2">
    <source>
        <dbReference type="Pfam" id="PF14657"/>
    </source>
</evidence>
<evidence type="ECO:0000313" key="4">
    <source>
        <dbReference type="Proteomes" id="UP000484988"/>
    </source>
</evidence>
<gene>
    <name evidence="3" type="ORF">SCWH03_50150</name>
</gene>
<keyword evidence="4" id="KW-1185">Reference proteome</keyword>
<dbReference type="Proteomes" id="UP000484988">
    <property type="component" value="Unassembled WGS sequence"/>
</dbReference>
<evidence type="ECO:0000313" key="3">
    <source>
        <dbReference type="EMBL" id="GFH38763.1"/>
    </source>
</evidence>
<accession>A0A6A0B221</accession>
<reference evidence="3 4" key="1">
    <citation type="submission" date="2020-02" db="EMBL/GenBank/DDBJ databases">
        <title>Whole Genome Shotgun Sequence of Streptomyces sp. strain CWH03.</title>
        <authorList>
            <person name="Dohra H."/>
            <person name="Kodani S."/>
            <person name="Yamamura H."/>
        </authorList>
    </citation>
    <scope>NUCLEOTIDE SEQUENCE [LARGE SCALE GENOMIC DNA]</scope>
    <source>
        <strain evidence="3 4">CWH03</strain>
    </source>
</reference>
<name>A0A6A0B221_9ACTN</name>
<dbReference type="InterPro" id="IPR028259">
    <property type="entry name" value="AP2-like_int_N"/>
</dbReference>
<sequence length="78" mass="8429">MAPGADQACEVGRWQTGGEDEPVEPVLADARRRQAYGIVDRVAGEQGGDSCPDGKRKQLRKGGFRTADDAEEELTKLL</sequence>
<comment type="caution">
    <text evidence="3">The sequence shown here is derived from an EMBL/GenBank/DDBJ whole genome shotgun (WGS) entry which is preliminary data.</text>
</comment>
<feature type="region of interest" description="Disordered" evidence="1">
    <location>
        <begin position="41"/>
        <end position="78"/>
    </location>
</feature>
<dbReference type="AlphaFoldDB" id="A0A6A0B221"/>
<feature type="region of interest" description="Disordered" evidence="1">
    <location>
        <begin position="1"/>
        <end position="22"/>
    </location>
</feature>
<proteinExistence type="predicted"/>
<protein>
    <recommendedName>
        <fullName evidence="2">AP2-like integrase N-terminal domain-containing protein</fullName>
    </recommendedName>
</protein>
<feature type="domain" description="AP2-like integrase N-terminal" evidence="2">
    <location>
        <begin position="52"/>
        <end position="77"/>
    </location>
</feature>
<dbReference type="Pfam" id="PF14657">
    <property type="entry name" value="Arm-DNA-bind_4"/>
    <property type="match status" value="1"/>
</dbReference>